<feature type="signal peptide" evidence="2">
    <location>
        <begin position="1"/>
        <end position="28"/>
    </location>
</feature>
<feature type="transmembrane region" description="Helical" evidence="1">
    <location>
        <begin position="79"/>
        <end position="98"/>
    </location>
</feature>
<evidence type="ECO:0000256" key="1">
    <source>
        <dbReference type="SAM" id="Phobius"/>
    </source>
</evidence>
<name>A0A1H6U9C8_9LACT</name>
<keyword evidence="4" id="KW-1185">Reference proteome</keyword>
<evidence type="ECO:0000256" key="2">
    <source>
        <dbReference type="SAM" id="SignalP"/>
    </source>
</evidence>
<feature type="chain" id="PRO_5011691450" description="TrbC/VIRB2 family protein" evidence="2">
    <location>
        <begin position="29"/>
        <end position="100"/>
    </location>
</feature>
<dbReference type="EMBL" id="FNYW01000027">
    <property type="protein sequence ID" value="SEI87214.1"/>
    <property type="molecule type" value="Genomic_DNA"/>
</dbReference>
<dbReference type="Proteomes" id="UP000198564">
    <property type="component" value="Unassembled WGS sequence"/>
</dbReference>
<keyword evidence="1" id="KW-0472">Membrane</keyword>
<dbReference type="STRING" id="1130080.SAMN04488113_12730"/>
<protein>
    <recommendedName>
        <fullName evidence="5">TrbC/VIRB2 family protein</fullName>
    </recommendedName>
</protein>
<evidence type="ECO:0008006" key="5">
    <source>
        <dbReference type="Google" id="ProtNLM"/>
    </source>
</evidence>
<feature type="transmembrane region" description="Helical" evidence="1">
    <location>
        <begin position="47"/>
        <end position="67"/>
    </location>
</feature>
<keyword evidence="1" id="KW-1133">Transmembrane helix</keyword>
<reference evidence="4" key="1">
    <citation type="submission" date="2016-10" db="EMBL/GenBank/DDBJ databases">
        <authorList>
            <person name="Varghese N."/>
            <person name="Submissions S."/>
        </authorList>
    </citation>
    <scope>NUCLEOTIDE SEQUENCE [LARGE SCALE GENOMIC DNA]</scope>
    <source>
        <strain evidence="4">DSM 25751</strain>
    </source>
</reference>
<dbReference type="OrthoDB" id="9801976at2"/>
<keyword evidence="2" id="KW-0732">Signal</keyword>
<organism evidence="3 4">
    <name type="scientific">Alkalibacterium gilvum</name>
    <dbReference type="NCBI Taxonomy" id="1130080"/>
    <lineage>
        <taxon>Bacteria</taxon>
        <taxon>Bacillati</taxon>
        <taxon>Bacillota</taxon>
        <taxon>Bacilli</taxon>
        <taxon>Lactobacillales</taxon>
        <taxon>Carnobacteriaceae</taxon>
        <taxon>Alkalibacterium</taxon>
    </lineage>
</organism>
<proteinExistence type="predicted"/>
<accession>A0A1H6U9C8</accession>
<evidence type="ECO:0000313" key="4">
    <source>
        <dbReference type="Proteomes" id="UP000198564"/>
    </source>
</evidence>
<keyword evidence="1" id="KW-0812">Transmembrane</keyword>
<gene>
    <name evidence="3" type="ORF">SAMN04488113_12730</name>
</gene>
<evidence type="ECO:0000313" key="3">
    <source>
        <dbReference type="EMBL" id="SEI87214.1"/>
    </source>
</evidence>
<dbReference type="AlphaFoldDB" id="A0A1H6U9C8"/>
<sequence length="100" mass="10901">MKKYARKILWSVALIGMLCLLSTQPVFATNGTDKLDSIATDFLQPWLIRIGMLLAVFGAGSLILSIIQDNPQSKSMGVKFLSGGLMLAFGLPFFMTLIGF</sequence>
<dbReference type="RefSeq" id="WP_091635450.1">
    <property type="nucleotide sequence ID" value="NZ_FNYW01000027.1"/>
</dbReference>